<reference evidence="5 6" key="1">
    <citation type="submission" date="2024-04" db="EMBL/GenBank/DDBJ databases">
        <title>Human intestinal bacterial collection.</title>
        <authorList>
            <person name="Pauvert C."/>
            <person name="Hitch T.C.A."/>
            <person name="Clavel T."/>
        </authorList>
    </citation>
    <scope>NUCLEOTIDE SEQUENCE [LARGE SCALE GENOMIC DNA]</scope>
    <source>
        <strain evidence="5 6">CLA-AA-H197</strain>
    </source>
</reference>
<evidence type="ECO:0000259" key="3">
    <source>
        <dbReference type="Pfam" id="PF00056"/>
    </source>
</evidence>
<gene>
    <name evidence="5" type="ORF">AAAT05_07340</name>
</gene>
<proteinExistence type="inferred from homology"/>
<dbReference type="PIRSF" id="PIRSF000102">
    <property type="entry name" value="Lac_mal_DH"/>
    <property type="match status" value="1"/>
</dbReference>
<dbReference type="SUPFAM" id="SSF51735">
    <property type="entry name" value="NAD(P)-binding Rossmann-fold domains"/>
    <property type="match status" value="1"/>
</dbReference>
<dbReference type="PANTHER" id="PTHR43128">
    <property type="entry name" value="L-2-HYDROXYCARBOXYLATE DEHYDROGENASE (NAD(P)(+))"/>
    <property type="match status" value="1"/>
</dbReference>
<evidence type="ECO:0000313" key="5">
    <source>
        <dbReference type="EMBL" id="MEQ2638150.1"/>
    </source>
</evidence>
<feature type="domain" description="Lactate/malate dehydrogenase N-terminal" evidence="3">
    <location>
        <begin position="6"/>
        <end position="146"/>
    </location>
</feature>
<evidence type="ECO:0000256" key="1">
    <source>
        <dbReference type="ARBA" id="ARBA00006054"/>
    </source>
</evidence>
<evidence type="ECO:0000259" key="4">
    <source>
        <dbReference type="Pfam" id="PF02866"/>
    </source>
</evidence>
<sequence length="326" mass="35062">MALIRKIGVIGQGHVGAHVANSLLMQGVADELYLADINAQKLESECQDLTDSMSFYPHNCRVVNCGEKYELLAGCDVVVNAAGDVAKAAGDRDGELFVTAEITRTWPRRLVDAGFGGVIVTISNPCDVVATEIWHLTGYDPRRIIGSGTALDSARLKNAIARRVSLDQRSICAYMLGEHGTSQFAAWSAVNFGGKPLAELAAEQPNRFGFDLAQAEKDARFGGYVTYAGKGCTEYAIANAAVRLVRAVVSDEHLVTACSTLLTGEYGESGHYTSLPCVVGAAGVEEVVTLSLTEAEQAELHASCEHIKGNIARLTWWDEERRPSLR</sequence>
<dbReference type="Proteomes" id="UP001478817">
    <property type="component" value="Unassembled WGS sequence"/>
</dbReference>
<dbReference type="EMBL" id="JBBNGS010000013">
    <property type="protein sequence ID" value="MEQ2638150.1"/>
    <property type="molecule type" value="Genomic_DNA"/>
</dbReference>
<organism evidence="5 6">
    <name type="scientific">Paratractidigestivibacter faecalis</name>
    <dbReference type="NCBI Taxonomy" id="2292441"/>
    <lineage>
        <taxon>Bacteria</taxon>
        <taxon>Bacillati</taxon>
        <taxon>Actinomycetota</taxon>
        <taxon>Coriobacteriia</taxon>
        <taxon>Coriobacteriales</taxon>
        <taxon>Atopobiaceae</taxon>
        <taxon>Paratractidigestivibacter</taxon>
    </lineage>
</organism>
<keyword evidence="6" id="KW-1185">Reference proteome</keyword>
<dbReference type="InterPro" id="IPR001236">
    <property type="entry name" value="Lactate/malate_DH_N"/>
</dbReference>
<dbReference type="Gene3D" id="3.40.50.720">
    <property type="entry name" value="NAD(P)-binding Rossmann-like Domain"/>
    <property type="match status" value="1"/>
</dbReference>
<dbReference type="InterPro" id="IPR022383">
    <property type="entry name" value="Lactate/malate_DH_C"/>
</dbReference>
<comment type="similarity">
    <text evidence="1">Belongs to the LDH/MDH superfamily. LDH family.</text>
</comment>
<evidence type="ECO:0000256" key="2">
    <source>
        <dbReference type="RuleBase" id="RU003369"/>
    </source>
</evidence>
<dbReference type="InterPro" id="IPR015955">
    <property type="entry name" value="Lactate_DH/Glyco_Ohase_4_C"/>
</dbReference>
<comment type="caution">
    <text evidence="5">The sequence shown here is derived from an EMBL/GenBank/DDBJ whole genome shotgun (WGS) entry which is preliminary data.</text>
</comment>
<dbReference type="Gene3D" id="3.90.110.10">
    <property type="entry name" value="Lactate dehydrogenase/glycoside hydrolase, family 4, C-terminal"/>
    <property type="match status" value="1"/>
</dbReference>
<accession>A0ABV1IIL4</accession>
<keyword evidence="2" id="KW-0560">Oxidoreductase</keyword>
<dbReference type="PANTHER" id="PTHR43128:SF31">
    <property type="entry name" value="L-LACTATE DEHYDROGENASE"/>
    <property type="match status" value="1"/>
</dbReference>
<dbReference type="RefSeq" id="WP_349182779.1">
    <property type="nucleotide sequence ID" value="NZ_JBBNGS010000013.1"/>
</dbReference>
<dbReference type="CDD" id="cd05291">
    <property type="entry name" value="HicDH_like"/>
    <property type="match status" value="1"/>
</dbReference>
<evidence type="ECO:0000313" key="6">
    <source>
        <dbReference type="Proteomes" id="UP001478817"/>
    </source>
</evidence>
<protein>
    <submittedName>
        <fullName evidence="5">L-lactate dehydrogenase</fullName>
    </submittedName>
</protein>
<dbReference type="InterPro" id="IPR001557">
    <property type="entry name" value="L-lactate/malate_DH"/>
</dbReference>
<dbReference type="PRINTS" id="PR00086">
    <property type="entry name" value="LLDHDRGNASE"/>
</dbReference>
<dbReference type="SUPFAM" id="SSF56327">
    <property type="entry name" value="LDH C-terminal domain-like"/>
    <property type="match status" value="1"/>
</dbReference>
<dbReference type="Pfam" id="PF00056">
    <property type="entry name" value="Ldh_1_N"/>
    <property type="match status" value="1"/>
</dbReference>
<feature type="domain" description="Lactate/malate dehydrogenase C-terminal" evidence="4">
    <location>
        <begin position="149"/>
        <end position="312"/>
    </location>
</feature>
<dbReference type="InterPro" id="IPR036291">
    <property type="entry name" value="NAD(P)-bd_dom_sf"/>
</dbReference>
<name>A0ABV1IIL4_9ACTN</name>
<dbReference type="Pfam" id="PF02866">
    <property type="entry name" value="Ldh_1_C"/>
    <property type="match status" value="1"/>
</dbReference>